<keyword evidence="4" id="KW-1185">Reference proteome</keyword>
<feature type="compositionally biased region" description="Polar residues" evidence="1">
    <location>
        <begin position="150"/>
        <end position="162"/>
    </location>
</feature>
<feature type="compositionally biased region" description="Pro residues" evidence="1">
    <location>
        <begin position="59"/>
        <end position="89"/>
    </location>
</feature>
<evidence type="ECO:0000313" key="4">
    <source>
        <dbReference type="Proteomes" id="UP000235371"/>
    </source>
</evidence>
<dbReference type="Gene3D" id="3.40.50.300">
    <property type="entry name" value="P-loop containing nucleotide triphosphate hydrolases"/>
    <property type="match status" value="1"/>
</dbReference>
<feature type="region of interest" description="Disordered" evidence="1">
    <location>
        <begin position="22"/>
        <end position="234"/>
    </location>
</feature>
<dbReference type="AlphaFoldDB" id="A0A2J6T6Q8"/>
<dbReference type="PANTHER" id="PTHR46411">
    <property type="entry name" value="FAMILY ATPASE, PUTATIVE-RELATED"/>
    <property type="match status" value="1"/>
</dbReference>
<dbReference type="InterPro" id="IPR054289">
    <property type="entry name" value="DUF7025"/>
</dbReference>
<gene>
    <name evidence="3" type="ORF">K444DRAFT_663980</name>
</gene>
<accession>A0A2J6T6Q8</accession>
<dbReference type="OrthoDB" id="10042665at2759"/>
<name>A0A2J6T6Q8_9HELO</name>
<dbReference type="InterPro" id="IPR003959">
    <property type="entry name" value="ATPase_AAA_core"/>
</dbReference>
<dbReference type="InterPro" id="IPR027417">
    <property type="entry name" value="P-loop_NTPase"/>
</dbReference>
<dbReference type="SUPFAM" id="SSF52540">
    <property type="entry name" value="P-loop containing nucleoside triphosphate hydrolases"/>
    <property type="match status" value="1"/>
</dbReference>
<dbReference type="Pfam" id="PF23232">
    <property type="entry name" value="AAA_lid_13"/>
    <property type="match status" value="1"/>
</dbReference>
<dbReference type="GO" id="GO:0005524">
    <property type="term" value="F:ATP binding"/>
    <property type="evidence" value="ECO:0007669"/>
    <property type="project" value="InterPro"/>
</dbReference>
<dbReference type="CDD" id="cd19481">
    <property type="entry name" value="RecA-like_protease"/>
    <property type="match status" value="1"/>
</dbReference>
<dbReference type="Proteomes" id="UP000235371">
    <property type="component" value="Unassembled WGS sequence"/>
</dbReference>
<dbReference type="Pfam" id="PF22942">
    <property type="entry name" value="DUF7025"/>
    <property type="match status" value="1"/>
</dbReference>
<dbReference type="InterPro" id="IPR056599">
    <property type="entry name" value="AAA_lid_fung"/>
</dbReference>
<dbReference type="PANTHER" id="PTHR46411:SF2">
    <property type="entry name" value="AAA+ ATPASE DOMAIN-CONTAINING PROTEIN"/>
    <property type="match status" value="1"/>
</dbReference>
<dbReference type="InterPro" id="IPR003593">
    <property type="entry name" value="AAA+_ATPase"/>
</dbReference>
<proteinExistence type="predicted"/>
<evidence type="ECO:0000313" key="3">
    <source>
        <dbReference type="EMBL" id="PMD58696.1"/>
    </source>
</evidence>
<evidence type="ECO:0000259" key="2">
    <source>
        <dbReference type="SMART" id="SM00382"/>
    </source>
</evidence>
<dbReference type="InParanoid" id="A0A2J6T6Q8"/>
<feature type="domain" description="AAA+ ATPase" evidence="2">
    <location>
        <begin position="681"/>
        <end position="808"/>
    </location>
</feature>
<dbReference type="GeneID" id="36594987"/>
<dbReference type="GO" id="GO:0016887">
    <property type="term" value="F:ATP hydrolysis activity"/>
    <property type="evidence" value="ECO:0007669"/>
    <property type="project" value="InterPro"/>
</dbReference>
<dbReference type="EMBL" id="KZ613817">
    <property type="protein sequence ID" value="PMD58696.1"/>
    <property type="molecule type" value="Genomic_DNA"/>
</dbReference>
<protein>
    <recommendedName>
        <fullName evidence="2">AAA+ ATPase domain-containing protein</fullName>
    </recommendedName>
</protein>
<dbReference type="SMART" id="SM00382">
    <property type="entry name" value="AAA"/>
    <property type="match status" value="1"/>
</dbReference>
<feature type="compositionally biased region" description="Basic and acidic residues" evidence="1">
    <location>
        <begin position="224"/>
        <end position="234"/>
    </location>
</feature>
<reference evidence="3 4" key="1">
    <citation type="submission" date="2016-04" db="EMBL/GenBank/DDBJ databases">
        <title>A degradative enzymes factory behind the ericoid mycorrhizal symbiosis.</title>
        <authorList>
            <consortium name="DOE Joint Genome Institute"/>
            <person name="Martino E."/>
            <person name="Morin E."/>
            <person name="Grelet G."/>
            <person name="Kuo A."/>
            <person name="Kohler A."/>
            <person name="Daghino S."/>
            <person name="Barry K."/>
            <person name="Choi C."/>
            <person name="Cichocki N."/>
            <person name="Clum A."/>
            <person name="Copeland A."/>
            <person name="Hainaut M."/>
            <person name="Haridas S."/>
            <person name="Labutti K."/>
            <person name="Lindquist E."/>
            <person name="Lipzen A."/>
            <person name="Khouja H.-R."/>
            <person name="Murat C."/>
            <person name="Ohm R."/>
            <person name="Olson A."/>
            <person name="Spatafora J."/>
            <person name="Veneault-Fourrey C."/>
            <person name="Henrissat B."/>
            <person name="Grigoriev I."/>
            <person name="Martin F."/>
            <person name="Perotto S."/>
        </authorList>
    </citation>
    <scope>NUCLEOTIDE SEQUENCE [LARGE SCALE GENOMIC DNA]</scope>
    <source>
        <strain evidence="3 4">E</strain>
    </source>
</reference>
<dbReference type="RefSeq" id="XP_024735600.1">
    <property type="nucleotide sequence ID" value="XM_024886910.1"/>
</dbReference>
<dbReference type="Pfam" id="PF00004">
    <property type="entry name" value="AAA"/>
    <property type="match status" value="1"/>
</dbReference>
<organism evidence="3 4">
    <name type="scientific">Hyaloscypha bicolor E</name>
    <dbReference type="NCBI Taxonomy" id="1095630"/>
    <lineage>
        <taxon>Eukaryota</taxon>
        <taxon>Fungi</taxon>
        <taxon>Dikarya</taxon>
        <taxon>Ascomycota</taxon>
        <taxon>Pezizomycotina</taxon>
        <taxon>Leotiomycetes</taxon>
        <taxon>Helotiales</taxon>
        <taxon>Hyaloscyphaceae</taxon>
        <taxon>Hyaloscypha</taxon>
        <taxon>Hyaloscypha bicolor</taxon>
    </lineage>
</organism>
<sequence>MPGSGPFEGLSGLAINSTISQDNSFGQTAEEDHHLASFGKRIASKTKNRKDPEEIYSPSPLPPPPPPSPPPQRRQRPLRPPLPVGPPPRLSKFLKPRKPHKPPSRHQSLPAQVLGAPLKSHHNKKAEGSVLTGTPHRGPPLELGGVALHSPNTPASTPSTDNTVEEQALVGDEVDSVDNAPKQEEEEEEEEEGEEEEDSDDSYSSYDSSPRNYDPRHRHGGTPPRKEQKPEDLGRQFQDKIHCVIYRIECIHSGPKMYLDAPKRVYGDNWTSHYHLTGTVVVRDLATFISSAGSLAYLILRDVECDGNLRWDMAKASSLPGRSKLFWKERIAIIDDDLRSCINDLACCAPNSTAYESGIMRHTSSSIEDNDRDLYEMRFFYHHRQALKASLDSTSSLLKRQVEDLLDLLQETHGTTYSTVDQHLSQGLIHRDHLESLYCPNSIVVSRNEGPLSAYVLRAWPVGTSALTLDCWYWGYDGEFLHRKPTTKRVLRPLKNVVQIRDLELFPLEFATEEEKTTLELRGQKFWSLRYQNLASYDGWDFKREQHYSNEARCVIDYKTYRRFHPMANMFSFSVDSLAPFDRWPEHISHDTILDNKLLILLPPFIHGFFLKEKKWVTLLVDRVGSVTWNKDAFERLVLPKKTKDLVKALVMVRTSKLGEKQGMSILGRGKRDDLIAGKGNGLIMLLHGSPGTGKTLTAESVAEIAEMPLYNVTCGDIGTSADEVEKYLQTVLVLGKAWNCVLLLDEADVFLEERSMSDLERNSLVSVFLRTLEYYDGILILTSNRVGTFDEAFKSRIQVALHYPNLDRVARKKIWKNFFDMMEADEENVNLDELNKHMQELADQDMNGREIRNSLTTARQIALFQNDTLSWEHVEQAITTSRDFKKYLGAVHKHTDDQYARDNELR</sequence>
<feature type="compositionally biased region" description="Acidic residues" evidence="1">
    <location>
        <begin position="184"/>
        <end position="201"/>
    </location>
</feature>
<evidence type="ECO:0000256" key="1">
    <source>
        <dbReference type="SAM" id="MobiDB-lite"/>
    </source>
</evidence>
<feature type="compositionally biased region" description="Basic residues" evidence="1">
    <location>
        <begin position="92"/>
        <end position="104"/>
    </location>
</feature>